<keyword evidence="2" id="KW-1185">Reference proteome</keyword>
<dbReference type="EMBL" id="GL871293">
    <property type="protein sequence ID" value="EGC30888.1"/>
    <property type="molecule type" value="Genomic_DNA"/>
</dbReference>
<gene>
    <name evidence="1" type="ORF">DICPUDRAFT_157320</name>
</gene>
<accession>F0ZYU1</accession>
<dbReference type="KEGG" id="dpp:DICPUDRAFT_157320"/>
<dbReference type="GeneID" id="10508459"/>
<dbReference type="InParanoid" id="F0ZYU1"/>
<dbReference type="AlphaFoldDB" id="F0ZYU1"/>
<evidence type="ECO:0000313" key="2">
    <source>
        <dbReference type="Proteomes" id="UP000001064"/>
    </source>
</evidence>
<reference evidence="2" key="1">
    <citation type="journal article" date="2011" name="Genome Biol.">
        <title>Comparative genomics of the social amoebae Dictyostelium discoideum and Dictyostelium purpureum.</title>
        <authorList>
            <consortium name="US DOE Joint Genome Institute (JGI-PGF)"/>
            <person name="Sucgang R."/>
            <person name="Kuo A."/>
            <person name="Tian X."/>
            <person name="Salerno W."/>
            <person name="Parikh A."/>
            <person name="Feasley C.L."/>
            <person name="Dalin E."/>
            <person name="Tu H."/>
            <person name="Huang E."/>
            <person name="Barry K."/>
            <person name="Lindquist E."/>
            <person name="Shapiro H."/>
            <person name="Bruce D."/>
            <person name="Schmutz J."/>
            <person name="Salamov A."/>
            <person name="Fey P."/>
            <person name="Gaudet P."/>
            <person name="Anjard C."/>
            <person name="Babu M.M."/>
            <person name="Basu S."/>
            <person name="Bushmanova Y."/>
            <person name="van der Wel H."/>
            <person name="Katoh-Kurasawa M."/>
            <person name="Dinh C."/>
            <person name="Coutinho P.M."/>
            <person name="Saito T."/>
            <person name="Elias M."/>
            <person name="Schaap P."/>
            <person name="Kay R.R."/>
            <person name="Henrissat B."/>
            <person name="Eichinger L."/>
            <person name="Rivero F."/>
            <person name="Putnam N.H."/>
            <person name="West C.M."/>
            <person name="Loomis W.F."/>
            <person name="Chisholm R.L."/>
            <person name="Shaulsky G."/>
            <person name="Strassmann J.E."/>
            <person name="Queller D.C."/>
            <person name="Kuspa A."/>
            <person name="Grigoriev I.V."/>
        </authorList>
    </citation>
    <scope>NUCLEOTIDE SEQUENCE [LARGE SCALE GENOMIC DNA]</scope>
    <source>
        <strain evidence="2">QSDP1</strain>
    </source>
</reference>
<proteinExistence type="predicted"/>
<dbReference type="VEuPathDB" id="AmoebaDB:DICPUDRAFT_157320"/>
<organism evidence="1 2">
    <name type="scientific">Dictyostelium purpureum</name>
    <name type="common">Slime mold</name>
    <dbReference type="NCBI Taxonomy" id="5786"/>
    <lineage>
        <taxon>Eukaryota</taxon>
        <taxon>Amoebozoa</taxon>
        <taxon>Evosea</taxon>
        <taxon>Eumycetozoa</taxon>
        <taxon>Dictyostelia</taxon>
        <taxon>Dictyosteliales</taxon>
        <taxon>Dictyosteliaceae</taxon>
        <taxon>Dictyostelium</taxon>
    </lineage>
</organism>
<dbReference type="Proteomes" id="UP000001064">
    <property type="component" value="Unassembled WGS sequence"/>
</dbReference>
<protein>
    <submittedName>
        <fullName evidence="1">Uncharacterized protein</fullName>
    </submittedName>
</protein>
<name>F0ZYU1_DICPU</name>
<dbReference type="RefSeq" id="XP_003292593.1">
    <property type="nucleotide sequence ID" value="XM_003292545.1"/>
</dbReference>
<sequence length="485" mass="56576">MAEIEDENNKKKNIEKLESFLKFLVCKENEFRNQLLKGQQSQESKTAILLLTELRKTLHDFLNGVEGKYPGNLERKYLRIYQEAFSLLKHLDLEESEKKEYEIKLKESKDAVEYLKKGIPTNYSDKRGKFENYFYSDKVKKAFLLHNKNDECAESNVEKVKTLLEEYDPNSDFILNIEKKPLISQLVALLEEKRISIQDSANKEFDSRIKPNSEYKREFTLSANFRNLFILDIIDKESNSISDLINNFKEPSLKMSKAYLYSNIPETINKMYDSQTSIFTKSLIENVETDLRKGTGRNLASISNSIKNDMVDRLITIKPEDEFDIKYKENLNKNIKFNEEILNEQRKKFKEAFGGSEITELVFGKLLLNSLQIFHGQASIGDFLIYDQFFLNSTDPITQLPRLSIKNPRTIIRLIKMSDQFNQWARTNFVASNIDRYMEQPSPSITDKSLSKKTIACECKNRTNGFCLCKETTVLQNEPKIDLKR</sequence>
<evidence type="ECO:0000313" key="1">
    <source>
        <dbReference type="EMBL" id="EGC30888.1"/>
    </source>
</evidence>